<accession>A0A397W302</accession>
<evidence type="ECO:0000313" key="2">
    <source>
        <dbReference type="Proteomes" id="UP000266673"/>
    </source>
</evidence>
<proteinExistence type="predicted"/>
<dbReference type="AlphaFoldDB" id="A0A397W302"/>
<evidence type="ECO:0008006" key="3">
    <source>
        <dbReference type="Google" id="ProtNLM"/>
    </source>
</evidence>
<reference evidence="1 2" key="1">
    <citation type="submission" date="2018-06" db="EMBL/GenBank/DDBJ databases">
        <title>Comparative genomics reveals the genomic features of Rhizophagus irregularis, R. cerebriforme, R. diaphanum and Gigaspora rosea, and their symbiotic lifestyle signature.</title>
        <authorList>
            <person name="Morin E."/>
            <person name="San Clemente H."/>
            <person name="Chen E.C.H."/>
            <person name="De La Providencia I."/>
            <person name="Hainaut M."/>
            <person name="Kuo A."/>
            <person name="Kohler A."/>
            <person name="Murat C."/>
            <person name="Tang N."/>
            <person name="Roy S."/>
            <person name="Loubradou J."/>
            <person name="Henrissat B."/>
            <person name="Grigoriev I.V."/>
            <person name="Corradi N."/>
            <person name="Roux C."/>
            <person name="Martin F.M."/>
        </authorList>
    </citation>
    <scope>NUCLEOTIDE SEQUENCE [LARGE SCALE GENOMIC DNA]</scope>
    <source>
        <strain evidence="1 2">DAOM 194757</strain>
    </source>
</reference>
<evidence type="ECO:0000313" key="1">
    <source>
        <dbReference type="EMBL" id="RIB29114.1"/>
    </source>
</evidence>
<dbReference type="Proteomes" id="UP000266673">
    <property type="component" value="Unassembled WGS sequence"/>
</dbReference>
<dbReference type="OrthoDB" id="10382042at2759"/>
<comment type="caution">
    <text evidence="1">The sequence shown here is derived from an EMBL/GenBank/DDBJ whole genome shotgun (WGS) entry which is preliminary data.</text>
</comment>
<sequence length="123" mass="13578">MLYMANANDPFIPCEDGTLMNSVFWDPDPLGGPGSSVSFNILQRFDNPTAEATLEFAFLDANSKHTSGVTYNLIPNTTNINFTYPMLVPQFLPPQYIVQVQVVEAEGIGDPVVLCCVRFPRFG</sequence>
<dbReference type="EMBL" id="QKWP01000046">
    <property type="protein sequence ID" value="RIB29114.1"/>
    <property type="molecule type" value="Genomic_DNA"/>
</dbReference>
<name>A0A397W302_9GLOM</name>
<protein>
    <recommendedName>
        <fullName evidence="3">MD-2-related lipid-recognition domain-containing protein</fullName>
    </recommendedName>
</protein>
<organism evidence="1 2">
    <name type="scientific">Gigaspora rosea</name>
    <dbReference type="NCBI Taxonomy" id="44941"/>
    <lineage>
        <taxon>Eukaryota</taxon>
        <taxon>Fungi</taxon>
        <taxon>Fungi incertae sedis</taxon>
        <taxon>Mucoromycota</taxon>
        <taxon>Glomeromycotina</taxon>
        <taxon>Glomeromycetes</taxon>
        <taxon>Diversisporales</taxon>
        <taxon>Gigasporaceae</taxon>
        <taxon>Gigaspora</taxon>
    </lineage>
</organism>
<gene>
    <name evidence="1" type="ORF">C2G38_2156209</name>
</gene>
<keyword evidence="2" id="KW-1185">Reference proteome</keyword>